<feature type="transmembrane region" description="Helical" evidence="8">
    <location>
        <begin position="12"/>
        <end position="33"/>
    </location>
</feature>
<evidence type="ECO:0000256" key="3">
    <source>
        <dbReference type="ARBA" id="ARBA00022428"/>
    </source>
</evidence>
<keyword evidence="6 8" id="KW-1133">Transmembrane helix</keyword>
<dbReference type="GO" id="GO:0042371">
    <property type="term" value="P:vitamin K biosynthetic process"/>
    <property type="evidence" value="ECO:0007669"/>
    <property type="project" value="TreeGrafter"/>
</dbReference>
<keyword evidence="7 8" id="KW-0472">Membrane</keyword>
<dbReference type="Gene3D" id="1.20.120.1780">
    <property type="entry name" value="UbiA prenyltransferase"/>
    <property type="match status" value="1"/>
</dbReference>
<evidence type="ECO:0000313" key="9">
    <source>
        <dbReference type="EMBL" id="MBD2865543.1"/>
    </source>
</evidence>
<reference evidence="9" key="1">
    <citation type="submission" date="2020-09" db="EMBL/GenBank/DDBJ databases">
        <title>A novel bacterium of genus Paenibacillus, isolated from South China Sea.</title>
        <authorList>
            <person name="Huang H."/>
            <person name="Mo K."/>
            <person name="Hu Y."/>
        </authorList>
    </citation>
    <scope>NUCLEOTIDE SEQUENCE</scope>
    <source>
        <strain evidence="9">IB182363</strain>
    </source>
</reference>
<evidence type="ECO:0000313" key="10">
    <source>
        <dbReference type="Proteomes" id="UP000639396"/>
    </source>
</evidence>
<dbReference type="AlphaFoldDB" id="A0A927CCI2"/>
<feature type="transmembrane region" description="Helical" evidence="8">
    <location>
        <begin position="246"/>
        <end position="266"/>
    </location>
</feature>
<evidence type="ECO:0000256" key="1">
    <source>
        <dbReference type="ARBA" id="ARBA00004141"/>
    </source>
</evidence>
<dbReference type="RefSeq" id="WP_190931163.1">
    <property type="nucleotide sequence ID" value="NZ_JACXJA010000043.1"/>
</dbReference>
<gene>
    <name evidence="9" type="ORF">IDH45_26525</name>
</gene>
<sequence>MDKLKLWMKASRFRVLPVMVIPVVLGGLGAYAWDGVFHPGLFLITLLGAGAAHLFSNMINDLWDYRNGVDVAAKETAAAISTNSGFLAGGIMAQRTFAAATWSLFALAVACGVVVSLASGWWALAFGALGGAIAYFYVAPPLKFGYRGKGFSEIAILLSFGILPVMGTYYVQVEQFGYRPLLLSLPIGLLTTLVLFNHHFLHWQADRKSGKRTLVVVWGEKKALVFSKGLAVLAYVSLIVCATAGAVPWYALLALITAIPLLRVYGTMKDENESRAYLPLMGASLKASVRCGGLMGLALLVQGLLH</sequence>
<feature type="transmembrane region" description="Helical" evidence="8">
    <location>
        <begin position="150"/>
        <end position="171"/>
    </location>
</feature>
<feature type="transmembrane region" description="Helical" evidence="8">
    <location>
        <begin position="97"/>
        <end position="115"/>
    </location>
</feature>
<feature type="transmembrane region" description="Helical" evidence="8">
    <location>
        <begin position="223"/>
        <end position="240"/>
    </location>
</feature>
<protein>
    <submittedName>
        <fullName evidence="9">Prenyltransferase</fullName>
    </submittedName>
</protein>
<dbReference type="GO" id="GO:0004659">
    <property type="term" value="F:prenyltransferase activity"/>
    <property type="evidence" value="ECO:0007669"/>
    <property type="project" value="InterPro"/>
</dbReference>
<dbReference type="Pfam" id="PF01040">
    <property type="entry name" value="UbiA"/>
    <property type="match status" value="1"/>
</dbReference>
<dbReference type="InterPro" id="IPR044878">
    <property type="entry name" value="UbiA_sf"/>
</dbReference>
<evidence type="ECO:0000256" key="6">
    <source>
        <dbReference type="ARBA" id="ARBA00022989"/>
    </source>
</evidence>
<proteinExistence type="predicted"/>
<feature type="transmembrane region" description="Helical" evidence="8">
    <location>
        <begin position="121"/>
        <end position="138"/>
    </location>
</feature>
<comment type="pathway">
    <text evidence="2">Quinol/quinone metabolism; menaquinone biosynthesis.</text>
</comment>
<evidence type="ECO:0000256" key="7">
    <source>
        <dbReference type="ARBA" id="ARBA00023136"/>
    </source>
</evidence>
<name>A0A927CCI2_9BACL</name>
<keyword evidence="5 8" id="KW-0812">Transmembrane</keyword>
<evidence type="ECO:0000256" key="4">
    <source>
        <dbReference type="ARBA" id="ARBA00022679"/>
    </source>
</evidence>
<dbReference type="GO" id="GO:0009234">
    <property type="term" value="P:menaquinone biosynthetic process"/>
    <property type="evidence" value="ECO:0007669"/>
    <property type="project" value="UniProtKB-KW"/>
</dbReference>
<feature type="transmembrane region" description="Helical" evidence="8">
    <location>
        <begin position="183"/>
        <end position="202"/>
    </location>
</feature>
<dbReference type="GO" id="GO:0016020">
    <property type="term" value="C:membrane"/>
    <property type="evidence" value="ECO:0007669"/>
    <property type="project" value="UniProtKB-SubCell"/>
</dbReference>
<accession>A0A927CCI2</accession>
<dbReference type="Proteomes" id="UP000639396">
    <property type="component" value="Unassembled WGS sequence"/>
</dbReference>
<keyword evidence="4" id="KW-0808">Transferase</keyword>
<dbReference type="EMBL" id="JACXJA010000043">
    <property type="protein sequence ID" value="MBD2865543.1"/>
    <property type="molecule type" value="Genomic_DNA"/>
</dbReference>
<dbReference type="PANTHER" id="PTHR13929:SF0">
    <property type="entry name" value="UBIA PRENYLTRANSFERASE DOMAIN-CONTAINING PROTEIN 1"/>
    <property type="match status" value="1"/>
</dbReference>
<feature type="transmembrane region" description="Helical" evidence="8">
    <location>
        <begin position="39"/>
        <end position="56"/>
    </location>
</feature>
<dbReference type="PANTHER" id="PTHR13929">
    <property type="entry name" value="1,4-DIHYDROXY-2-NAPHTHOATE OCTAPRENYLTRANSFERASE"/>
    <property type="match status" value="1"/>
</dbReference>
<dbReference type="PIRSF" id="PIRSF005355">
    <property type="entry name" value="UBIAD1"/>
    <property type="match status" value="1"/>
</dbReference>
<dbReference type="InterPro" id="IPR026046">
    <property type="entry name" value="UBIAD1"/>
</dbReference>
<comment type="subcellular location">
    <subcellularLocation>
        <location evidence="1">Membrane</location>
        <topology evidence="1">Multi-pass membrane protein</topology>
    </subcellularLocation>
</comment>
<keyword evidence="10" id="KW-1185">Reference proteome</keyword>
<comment type="caution">
    <text evidence="9">The sequence shown here is derived from an EMBL/GenBank/DDBJ whole genome shotgun (WGS) entry which is preliminary data.</text>
</comment>
<evidence type="ECO:0000256" key="8">
    <source>
        <dbReference type="SAM" id="Phobius"/>
    </source>
</evidence>
<organism evidence="9 10">
    <name type="scientific">Paenibacillus oceani</name>
    <dbReference type="NCBI Taxonomy" id="2772510"/>
    <lineage>
        <taxon>Bacteria</taxon>
        <taxon>Bacillati</taxon>
        <taxon>Bacillota</taxon>
        <taxon>Bacilli</taxon>
        <taxon>Bacillales</taxon>
        <taxon>Paenibacillaceae</taxon>
        <taxon>Paenibacillus</taxon>
    </lineage>
</organism>
<keyword evidence="3" id="KW-0474">Menaquinone biosynthesis</keyword>
<evidence type="ECO:0000256" key="2">
    <source>
        <dbReference type="ARBA" id="ARBA00004863"/>
    </source>
</evidence>
<evidence type="ECO:0000256" key="5">
    <source>
        <dbReference type="ARBA" id="ARBA00022692"/>
    </source>
</evidence>
<dbReference type="Gene3D" id="1.10.357.140">
    <property type="entry name" value="UbiA prenyltransferase"/>
    <property type="match status" value="1"/>
</dbReference>
<dbReference type="InterPro" id="IPR000537">
    <property type="entry name" value="UbiA_prenyltransferase"/>
</dbReference>
<dbReference type="CDD" id="cd13962">
    <property type="entry name" value="PT_UbiA_UBIAD1"/>
    <property type="match status" value="1"/>
</dbReference>